<sequence length="207" mass="24096">MISGYILMTGIIIDSYFYFRKNLTQLTTEKVLSMRRAEIIDIAIYLILFVWMMANNFLSSLLPRILTNIFMTIMIVRTYIIYRNFIRYSLELSKMNNVIHGRLEKLMGQHINNPFYTSNPTLEVVSEALGVDKNELRDYIYSELGTTLSAWTSEKRILYISQQLIKTDRMVSELALSCGYSNPPALNRAFKQRFGVTPSEFRAKNKV</sequence>
<dbReference type="SUPFAM" id="SSF46689">
    <property type="entry name" value="Homeodomain-like"/>
    <property type="match status" value="1"/>
</dbReference>
<keyword evidence="2" id="KW-0238">DNA-binding</keyword>
<keyword evidence="4" id="KW-0812">Transmembrane</keyword>
<feature type="transmembrane region" description="Helical" evidence="4">
    <location>
        <begin position="39"/>
        <end position="59"/>
    </location>
</feature>
<feature type="transmembrane region" description="Helical" evidence="4">
    <location>
        <begin position="65"/>
        <end position="85"/>
    </location>
</feature>
<evidence type="ECO:0000256" key="3">
    <source>
        <dbReference type="ARBA" id="ARBA00023163"/>
    </source>
</evidence>
<dbReference type="InterPro" id="IPR009057">
    <property type="entry name" value="Homeodomain-like_sf"/>
</dbReference>
<dbReference type="Gene3D" id="1.10.10.60">
    <property type="entry name" value="Homeodomain-like"/>
    <property type="match status" value="1"/>
</dbReference>
<evidence type="ECO:0000256" key="1">
    <source>
        <dbReference type="ARBA" id="ARBA00023015"/>
    </source>
</evidence>
<dbReference type="InterPro" id="IPR020449">
    <property type="entry name" value="Tscrpt_reg_AraC-type_HTH"/>
</dbReference>
<keyword evidence="4" id="KW-0472">Membrane</keyword>
<dbReference type="PANTHER" id="PTHR43280:SF2">
    <property type="entry name" value="HTH-TYPE TRANSCRIPTIONAL REGULATOR EXSA"/>
    <property type="match status" value="1"/>
</dbReference>
<dbReference type="SMART" id="SM00342">
    <property type="entry name" value="HTH_ARAC"/>
    <property type="match status" value="1"/>
</dbReference>
<keyword evidence="7" id="KW-1185">Reference proteome</keyword>
<feature type="domain" description="HTH araC/xylS-type" evidence="5">
    <location>
        <begin position="101"/>
        <end position="204"/>
    </location>
</feature>
<dbReference type="InterPro" id="IPR018060">
    <property type="entry name" value="HTH_AraC"/>
</dbReference>
<evidence type="ECO:0000259" key="5">
    <source>
        <dbReference type="PROSITE" id="PS01124"/>
    </source>
</evidence>
<evidence type="ECO:0000313" key="6">
    <source>
        <dbReference type="EMBL" id="BCS84630.1"/>
    </source>
</evidence>
<reference evidence="6 7" key="1">
    <citation type="journal article" date="2022" name="Int. J. Syst. Evol. Microbiol.">
        <title>Prevotella herbatica sp. nov., a plant polysaccharide-decomposing anaerobic bacterium isolated from a methanogenic reactor.</title>
        <authorList>
            <person name="Uek A."/>
            <person name="Tonouchi A."/>
            <person name="Kaku N."/>
            <person name="Ueki K."/>
        </authorList>
    </citation>
    <scope>NUCLEOTIDE SEQUENCE [LARGE SCALE GENOMIC DNA]</scope>
    <source>
        <strain evidence="6 7">WR041</strain>
    </source>
</reference>
<keyword evidence="3" id="KW-0804">Transcription</keyword>
<dbReference type="PANTHER" id="PTHR43280">
    <property type="entry name" value="ARAC-FAMILY TRANSCRIPTIONAL REGULATOR"/>
    <property type="match status" value="1"/>
</dbReference>
<evidence type="ECO:0000256" key="2">
    <source>
        <dbReference type="ARBA" id="ARBA00023125"/>
    </source>
</evidence>
<dbReference type="Pfam" id="PF12833">
    <property type="entry name" value="HTH_18"/>
    <property type="match status" value="1"/>
</dbReference>
<proteinExistence type="predicted"/>
<dbReference type="PRINTS" id="PR00032">
    <property type="entry name" value="HTHARAC"/>
</dbReference>
<dbReference type="PROSITE" id="PS01124">
    <property type="entry name" value="HTH_ARAC_FAMILY_2"/>
    <property type="match status" value="1"/>
</dbReference>
<dbReference type="InterPro" id="IPR018062">
    <property type="entry name" value="HTH_AraC-typ_CS"/>
</dbReference>
<keyword evidence="1" id="KW-0805">Transcription regulation</keyword>
<evidence type="ECO:0000313" key="7">
    <source>
        <dbReference type="Proteomes" id="UP001319045"/>
    </source>
</evidence>
<dbReference type="Proteomes" id="UP001319045">
    <property type="component" value="Chromosome"/>
</dbReference>
<name>A0ABN6EFD6_9BACT</name>
<accession>A0ABN6EFD6</accession>
<dbReference type="PROSITE" id="PS00041">
    <property type="entry name" value="HTH_ARAC_FAMILY_1"/>
    <property type="match status" value="1"/>
</dbReference>
<organism evidence="6 7">
    <name type="scientific">Prevotella herbatica</name>
    <dbReference type="NCBI Taxonomy" id="2801997"/>
    <lineage>
        <taxon>Bacteria</taxon>
        <taxon>Pseudomonadati</taxon>
        <taxon>Bacteroidota</taxon>
        <taxon>Bacteroidia</taxon>
        <taxon>Bacteroidales</taxon>
        <taxon>Prevotellaceae</taxon>
        <taxon>Prevotella</taxon>
    </lineage>
</organism>
<dbReference type="EMBL" id="AP024484">
    <property type="protein sequence ID" value="BCS84630.1"/>
    <property type="molecule type" value="Genomic_DNA"/>
</dbReference>
<keyword evidence="4" id="KW-1133">Transmembrane helix</keyword>
<protein>
    <submittedName>
        <fullName evidence="6">Helix-turn-helix transcriptional regulator</fullName>
    </submittedName>
</protein>
<gene>
    <name evidence="6" type="ORF">prwr041_05230</name>
</gene>
<evidence type="ECO:0000256" key="4">
    <source>
        <dbReference type="SAM" id="Phobius"/>
    </source>
</evidence>